<evidence type="ECO:0000313" key="1">
    <source>
        <dbReference type="EMBL" id="MBD7970458.1"/>
    </source>
</evidence>
<dbReference type="EMBL" id="JACSQL010000012">
    <property type="protein sequence ID" value="MBD7970458.1"/>
    <property type="molecule type" value="Genomic_DNA"/>
</dbReference>
<organism evidence="1 2">
    <name type="scientific">Paenibacillus gallinarum</name>
    <dbReference type="NCBI Taxonomy" id="2762232"/>
    <lineage>
        <taxon>Bacteria</taxon>
        <taxon>Bacillati</taxon>
        <taxon>Bacillota</taxon>
        <taxon>Bacilli</taxon>
        <taxon>Bacillales</taxon>
        <taxon>Paenibacillaceae</taxon>
        <taxon>Paenibacillus</taxon>
    </lineage>
</organism>
<name>A0ABR8T3X0_9BACL</name>
<proteinExistence type="predicted"/>
<comment type="caution">
    <text evidence="1">The sequence shown here is derived from an EMBL/GenBank/DDBJ whole genome shotgun (WGS) entry which is preliminary data.</text>
</comment>
<dbReference type="Proteomes" id="UP000608071">
    <property type="component" value="Unassembled WGS sequence"/>
</dbReference>
<reference evidence="1 2" key="1">
    <citation type="submission" date="2020-08" db="EMBL/GenBank/DDBJ databases">
        <title>A Genomic Blueprint of the Chicken Gut Microbiome.</title>
        <authorList>
            <person name="Gilroy R."/>
            <person name="Ravi A."/>
            <person name="Getino M."/>
            <person name="Pursley I."/>
            <person name="Horton D.L."/>
            <person name="Alikhan N.-F."/>
            <person name="Baker D."/>
            <person name="Gharbi K."/>
            <person name="Hall N."/>
            <person name="Watson M."/>
            <person name="Adriaenssens E.M."/>
            <person name="Foster-Nyarko E."/>
            <person name="Jarju S."/>
            <person name="Secka A."/>
            <person name="Antonio M."/>
            <person name="Oren A."/>
            <person name="Chaudhuri R."/>
            <person name="La Ragione R.M."/>
            <person name="Hildebrand F."/>
            <person name="Pallen M.J."/>
        </authorList>
    </citation>
    <scope>NUCLEOTIDE SEQUENCE [LARGE SCALE GENOMIC DNA]</scope>
    <source>
        <strain evidence="1 2">Sa2BVA9</strain>
    </source>
</reference>
<keyword evidence="2" id="KW-1185">Reference proteome</keyword>
<accession>A0ABR8T3X0</accession>
<gene>
    <name evidence="1" type="ORF">H9647_20540</name>
</gene>
<sequence>MKKILNFDGKKSDMLIEIQRYSDSIQRLLIGEVGRTSTVNFMKYGGIQVEITMYALLVGESNHFFISVTNKITEKGYFFVYEGVWDHELVINTLYSYNLTCFREANFKDHRGILKEIGDLMYLVLTEFDGRFLLSIDYDNKEKILVKKDVYEVLTDLEWIEEVMEENIDISK</sequence>
<evidence type="ECO:0000313" key="2">
    <source>
        <dbReference type="Proteomes" id="UP000608071"/>
    </source>
</evidence>
<protein>
    <submittedName>
        <fullName evidence="1">Uncharacterized protein</fullName>
    </submittedName>
</protein>
<dbReference type="RefSeq" id="WP_191803573.1">
    <property type="nucleotide sequence ID" value="NZ_JACSQL010000012.1"/>
</dbReference>